<organism evidence="12 13">
    <name type="scientific">Galeopterus variegatus</name>
    <name type="common">Malayan flying lemur</name>
    <name type="synonym">Cynocephalus variegatus</name>
    <dbReference type="NCBI Taxonomy" id="482537"/>
    <lineage>
        <taxon>Eukaryota</taxon>
        <taxon>Metazoa</taxon>
        <taxon>Chordata</taxon>
        <taxon>Craniata</taxon>
        <taxon>Vertebrata</taxon>
        <taxon>Euteleostomi</taxon>
        <taxon>Mammalia</taxon>
        <taxon>Eutheria</taxon>
        <taxon>Euarchontoglires</taxon>
        <taxon>Dermoptera</taxon>
        <taxon>Cynocephalidae</taxon>
        <taxon>Galeopterus</taxon>
    </lineage>
</organism>
<evidence type="ECO:0000256" key="1">
    <source>
        <dbReference type="ARBA" id="ARBA00004613"/>
    </source>
</evidence>
<comment type="similarity">
    <text evidence="2 8">Belongs to the insulin family.</text>
</comment>
<reference evidence="13" key="1">
    <citation type="submission" date="2025-08" db="UniProtKB">
        <authorList>
            <consortium name="RefSeq"/>
        </authorList>
    </citation>
    <scope>IDENTIFICATION</scope>
</reference>
<evidence type="ECO:0000256" key="2">
    <source>
        <dbReference type="ARBA" id="ARBA00009034"/>
    </source>
</evidence>
<dbReference type="SMART" id="SM00078">
    <property type="entry name" value="IlGF"/>
    <property type="match status" value="1"/>
</dbReference>
<keyword evidence="7" id="KW-1015">Disulfide bond</keyword>
<keyword evidence="12" id="KW-1185">Reference proteome</keyword>
<dbReference type="InterPro" id="IPR036438">
    <property type="entry name" value="Insulin-like_sf"/>
</dbReference>
<evidence type="ECO:0000256" key="8">
    <source>
        <dbReference type="RuleBase" id="RU000406"/>
    </source>
</evidence>
<dbReference type="InterPro" id="IPR016179">
    <property type="entry name" value="Insulin-like"/>
</dbReference>
<evidence type="ECO:0000256" key="7">
    <source>
        <dbReference type="ARBA" id="ARBA00023157"/>
    </source>
</evidence>
<dbReference type="InterPro" id="IPR051042">
    <property type="entry name" value="Repro_Hormone_Insulin-like"/>
</dbReference>
<dbReference type="PANTHER" id="PTHR12004:SF13">
    <property type="entry name" value="PRORELAXIN H2"/>
    <property type="match status" value="1"/>
</dbReference>
<comment type="subcellular location">
    <subcellularLocation>
        <location evidence="1 8">Secreted</location>
    </subcellularLocation>
</comment>
<dbReference type="CDD" id="cd04365">
    <property type="entry name" value="IlGF_relaxin_like"/>
    <property type="match status" value="1"/>
</dbReference>
<comment type="subunit">
    <text evidence="3">Heterodimer of a B chain and an A chain linked by two disulfide bonds.</text>
</comment>
<dbReference type="Gene3D" id="1.10.100.10">
    <property type="entry name" value="Insulin-like"/>
    <property type="match status" value="1"/>
</dbReference>
<keyword evidence="5" id="KW-0165">Cleavage on pair of basic residues</keyword>
<feature type="domain" description="Insulin-like" evidence="11">
    <location>
        <begin position="32"/>
        <end position="126"/>
    </location>
</feature>
<protein>
    <submittedName>
        <fullName evidence="13">Prorelaxin H2-like</fullName>
    </submittedName>
</protein>
<keyword evidence="6" id="KW-0372">Hormone</keyword>
<feature type="compositionally biased region" description="Polar residues" evidence="9">
    <location>
        <begin position="77"/>
        <end position="89"/>
    </location>
</feature>
<dbReference type="Pfam" id="PF00049">
    <property type="entry name" value="Insulin"/>
    <property type="match status" value="1"/>
</dbReference>
<evidence type="ECO:0000256" key="4">
    <source>
        <dbReference type="ARBA" id="ARBA00022525"/>
    </source>
</evidence>
<evidence type="ECO:0000256" key="6">
    <source>
        <dbReference type="ARBA" id="ARBA00022702"/>
    </source>
</evidence>
<proteinExistence type="inferred from homology"/>
<dbReference type="PROSITE" id="PS00262">
    <property type="entry name" value="INSULIN"/>
    <property type="match status" value="1"/>
</dbReference>
<keyword evidence="4 8" id="KW-0964">Secreted</keyword>
<evidence type="ECO:0000256" key="9">
    <source>
        <dbReference type="SAM" id="MobiDB-lite"/>
    </source>
</evidence>
<evidence type="ECO:0000256" key="3">
    <source>
        <dbReference type="ARBA" id="ARBA00011207"/>
    </source>
</evidence>
<evidence type="ECO:0000313" key="13">
    <source>
        <dbReference type="RefSeq" id="XP_008566870.1"/>
    </source>
</evidence>
<feature type="chain" id="PRO_5047004133" evidence="10">
    <location>
        <begin position="25"/>
        <end position="126"/>
    </location>
</feature>
<dbReference type="Proteomes" id="UP000694923">
    <property type="component" value="Unplaced"/>
</dbReference>
<evidence type="ECO:0000256" key="10">
    <source>
        <dbReference type="SAM" id="SignalP"/>
    </source>
</evidence>
<keyword evidence="10" id="KW-0732">Signal</keyword>
<name>A0ABM0QES9_GALVR</name>
<accession>A0ABM0QES9</accession>
<evidence type="ECO:0000313" key="12">
    <source>
        <dbReference type="Proteomes" id="UP000694923"/>
    </source>
</evidence>
<dbReference type="InterPro" id="IPR022353">
    <property type="entry name" value="Insulin_CS"/>
</dbReference>
<feature type="region of interest" description="Disordered" evidence="9">
    <location>
        <begin position="62"/>
        <end position="98"/>
    </location>
</feature>
<feature type="signal peptide" evidence="10">
    <location>
        <begin position="1"/>
        <end position="24"/>
    </location>
</feature>
<dbReference type="PANTHER" id="PTHR12004">
    <property type="entry name" value="RELAXIN"/>
    <property type="match status" value="1"/>
</dbReference>
<evidence type="ECO:0000259" key="11">
    <source>
        <dbReference type="SMART" id="SM00078"/>
    </source>
</evidence>
<evidence type="ECO:0000256" key="5">
    <source>
        <dbReference type="ARBA" id="ARBA00022685"/>
    </source>
</evidence>
<dbReference type="RefSeq" id="XP_008566870.1">
    <property type="nucleotide sequence ID" value="XM_008568648.1"/>
</dbReference>
<dbReference type="GeneID" id="103587205"/>
<dbReference type="SUPFAM" id="SSF56994">
    <property type="entry name" value="Insulin-like"/>
    <property type="match status" value="1"/>
</dbReference>
<sequence length="126" mass="14607">MPRAFLFHVLGVWLLLSQVPRAISAGWMDEVIKLCGRELVRAEIDICSNMYYYYYRERTGVRQKETPRKSGPPAEITPSSMYEDSTSPSEYLGFGTHSRKKRQIHRPLNQQCCNFGCTRRQIARAC</sequence>
<gene>
    <name evidence="13" type="primary">LOC103587205</name>
</gene>